<accession>A0A2W7ISC4</accession>
<dbReference type="AlphaFoldDB" id="A0A2W7ISC4"/>
<comment type="caution">
    <text evidence="1">The sequence shown here is derived from an EMBL/GenBank/DDBJ whole genome shotgun (WGS) entry which is preliminary data.</text>
</comment>
<dbReference type="Proteomes" id="UP000249542">
    <property type="component" value="Unassembled WGS sequence"/>
</dbReference>
<reference evidence="1 2" key="1">
    <citation type="submission" date="2018-06" db="EMBL/GenBank/DDBJ databases">
        <title>Genomic Encyclopedia of Archaeal and Bacterial Type Strains, Phase II (KMG-II): from individual species to whole genera.</title>
        <authorList>
            <person name="Goeker M."/>
        </authorList>
    </citation>
    <scope>NUCLEOTIDE SEQUENCE [LARGE SCALE GENOMIC DNA]</scope>
    <source>
        <strain evidence="1 2">DSM 15361</strain>
    </source>
</reference>
<organism evidence="1 2">
    <name type="scientific">Mesonia algae</name>
    <dbReference type="NCBI Taxonomy" id="213248"/>
    <lineage>
        <taxon>Bacteria</taxon>
        <taxon>Pseudomonadati</taxon>
        <taxon>Bacteroidota</taxon>
        <taxon>Flavobacteriia</taxon>
        <taxon>Flavobacteriales</taxon>
        <taxon>Flavobacteriaceae</taxon>
        <taxon>Mesonia</taxon>
    </lineage>
</organism>
<dbReference type="EMBL" id="QKYV01000003">
    <property type="protein sequence ID" value="PZW41563.1"/>
    <property type="molecule type" value="Genomic_DNA"/>
</dbReference>
<protein>
    <recommendedName>
        <fullName evidence="3">Type VI secretion system (T6SS) VasB/ImpH family protein</fullName>
    </recommendedName>
</protein>
<sequence length="308" mass="35824">MVNKELENILNELKSVFEDIKAEVVVSEILENSNVDFSNLTINNTSTFKRPYRRDIIDYKQSLTNIDNYTLNFNLSRNGIYDSLPEGVFHNPSDPALKSLSYQKKREKQKQEEREARLFFQPIENETFNQYVNIEKEERALIDRFTDVKNNFLLKFWQADKSLPKKYLLKLIKLLPSIHKISGNLELTALCLERIIDEKVTLEKVNSPYKVPNNKEEKGESLGVDLVLGVDESIVLHPQINATIGPINKQNIKNFVDDSPTMRFIQVFYEYFIPMEMEVNTQIDFEHNNKGFVLHENEPALMGLTTTL</sequence>
<name>A0A2W7ISC4_9FLAO</name>
<proteinExistence type="predicted"/>
<keyword evidence="2" id="KW-1185">Reference proteome</keyword>
<dbReference type="RefSeq" id="WP_111540568.1">
    <property type="nucleotide sequence ID" value="NZ_QKYV01000003.1"/>
</dbReference>
<gene>
    <name evidence="1" type="ORF">LX95_01244</name>
</gene>
<evidence type="ECO:0008006" key="3">
    <source>
        <dbReference type="Google" id="ProtNLM"/>
    </source>
</evidence>
<evidence type="ECO:0000313" key="1">
    <source>
        <dbReference type="EMBL" id="PZW41563.1"/>
    </source>
</evidence>
<evidence type="ECO:0000313" key="2">
    <source>
        <dbReference type="Proteomes" id="UP000249542"/>
    </source>
</evidence>